<feature type="transmembrane region" description="Helical" evidence="1">
    <location>
        <begin position="167"/>
        <end position="185"/>
    </location>
</feature>
<dbReference type="InterPro" id="IPR002823">
    <property type="entry name" value="DUF112_TM"/>
</dbReference>
<feature type="transmembrane region" description="Helical" evidence="1">
    <location>
        <begin position="353"/>
        <end position="378"/>
    </location>
</feature>
<dbReference type="OrthoDB" id="9791872at2"/>
<feature type="transmembrane region" description="Helical" evidence="1">
    <location>
        <begin position="144"/>
        <end position="161"/>
    </location>
</feature>
<feature type="transmembrane region" description="Helical" evidence="1">
    <location>
        <begin position="459"/>
        <end position="484"/>
    </location>
</feature>
<evidence type="ECO:0000313" key="4">
    <source>
        <dbReference type="Proteomes" id="UP000236959"/>
    </source>
</evidence>
<feature type="transmembrane region" description="Helical" evidence="1">
    <location>
        <begin position="411"/>
        <end position="439"/>
    </location>
</feature>
<dbReference type="AlphaFoldDB" id="A0A2S3UJK5"/>
<accession>A0A2S3UJK5</accession>
<dbReference type="PANTHER" id="PTHR35342">
    <property type="entry name" value="TRICARBOXYLIC TRANSPORT PROTEIN"/>
    <property type="match status" value="1"/>
</dbReference>
<keyword evidence="4" id="KW-1185">Reference proteome</keyword>
<feature type="transmembrane region" description="Helical" evidence="1">
    <location>
        <begin position="257"/>
        <end position="279"/>
    </location>
</feature>
<dbReference type="Pfam" id="PF01970">
    <property type="entry name" value="TctA"/>
    <property type="match status" value="1"/>
</dbReference>
<feature type="transmembrane region" description="Helical" evidence="1">
    <location>
        <begin position="384"/>
        <end position="404"/>
    </location>
</feature>
<dbReference type="RefSeq" id="WP_103225523.1">
    <property type="nucleotide sequence ID" value="NZ_PPCN01000020.1"/>
</dbReference>
<evidence type="ECO:0000256" key="1">
    <source>
        <dbReference type="SAM" id="Phobius"/>
    </source>
</evidence>
<reference evidence="3 4" key="1">
    <citation type="submission" date="2018-01" db="EMBL/GenBank/DDBJ databases">
        <title>Genomic Encyclopedia of Archaeal and Bacterial Type Strains, Phase II (KMG-II): from individual species to whole genera.</title>
        <authorList>
            <person name="Goeker M."/>
        </authorList>
    </citation>
    <scope>NUCLEOTIDE SEQUENCE [LARGE SCALE GENOMIC DNA]</scope>
    <source>
        <strain evidence="3 4">DSM 17023</strain>
    </source>
</reference>
<keyword evidence="1" id="KW-0812">Transmembrane</keyword>
<feature type="transmembrane region" description="Helical" evidence="1">
    <location>
        <begin position="48"/>
        <end position="68"/>
    </location>
</feature>
<feature type="transmembrane region" description="Helical" evidence="1">
    <location>
        <begin position="16"/>
        <end position="36"/>
    </location>
</feature>
<feature type="transmembrane region" description="Helical" evidence="1">
    <location>
        <begin position="197"/>
        <end position="220"/>
    </location>
</feature>
<protein>
    <submittedName>
        <fullName evidence="3">TctA family transporter</fullName>
    </submittedName>
</protein>
<dbReference type="PANTHER" id="PTHR35342:SF5">
    <property type="entry name" value="TRICARBOXYLIC TRANSPORT PROTEIN"/>
    <property type="match status" value="1"/>
</dbReference>
<dbReference type="EMBL" id="PPCN01000020">
    <property type="protein sequence ID" value="POF27912.1"/>
    <property type="molecule type" value="Genomic_DNA"/>
</dbReference>
<feature type="domain" description="DUF112" evidence="2">
    <location>
        <begin position="17"/>
        <end position="435"/>
    </location>
</feature>
<dbReference type="Proteomes" id="UP000236959">
    <property type="component" value="Unassembled WGS sequence"/>
</dbReference>
<proteinExistence type="predicted"/>
<feature type="transmembrane region" description="Helical" evidence="1">
    <location>
        <begin position="105"/>
        <end position="132"/>
    </location>
</feature>
<evidence type="ECO:0000259" key="2">
    <source>
        <dbReference type="Pfam" id="PF01970"/>
    </source>
</evidence>
<organism evidence="3 4">
    <name type="scientific">Roseibium marinum</name>
    <dbReference type="NCBI Taxonomy" id="281252"/>
    <lineage>
        <taxon>Bacteria</taxon>
        <taxon>Pseudomonadati</taxon>
        <taxon>Pseudomonadota</taxon>
        <taxon>Alphaproteobacteria</taxon>
        <taxon>Hyphomicrobiales</taxon>
        <taxon>Stappiaceae</taxon>
        <taxon>Roseibium</taxon>
    </lineage>
</organism>
<keyword evidence="1" id="KW-0472">Membrane</keyword>
<evidence type="ECO:0000313" key="3">
    <source>
        <dbReference type="EMBL" id="POF27912.1"/>
    </source>
</evidence>
<name>A0A2S3UJK5_9HYPH</name>
<keyword evidence="1" id="KW-1133">Transmembrane helix</keyword>
<gene>
    <name evidence="3" type="ORF">CLV41_12072</name>
</gene>
<comment type="caution">
    <text evidence="3">The sequence shown here is derived from an EMBL/GenBank/DDBJ whole genome shotgun (WGS) entry which is preliminary data.</text>
</comment>
<sequence>MDQLLAGFSTALAPENLSYCFFGVLVGTAVGVLPGIGSLAAISMLLPITFYLDPTTAIIMLAGVYYGAEYGGSTASILLNLPGTPSNAITCLDGYPMAQNGRAGVALFMTTIASFVGGTLGIIVLMGATPLFLKFALLFNSKEYFVALLLGLVMAATVSPGSPLKGLATLALGVLFGLVGADVQTGMARFTGGQMELYDGISIVIVAMGLFGVAEIIWSITDHAAPMIRDKITMRSLMPTRDDLRRSWLPMMRGTSVGAIVGPLPGAGLALASFFAYVIEKRVSKRPEKFGTGVIEGIAGPEAANNAAAQTAFIPTFALGIPGTTTTAILLGAMMLHGIVPGPNFMREQTDMFWAIVASFWIGNLFLLILNIPFIGLWVRLLKIPYHLLYPVIVCMICIGIYSLQSSVFDIYLLIGFGLVGYLMRLLAFEPAPMLMGFVLGPLLEENFRRAMLLSDGDLLALFKGPVNISMLALFVIILGWTTISRLRRSAELKSKGLSEQNP</sequence>